<dbReference type="InterPro" id="IPR018490">
    <property type="entry name" value="cNMP-bd_dom_sf"/>
</dbReference>
<dbReference type="InterPro" id="IPR000595">
    <property type="entry name" value="cNMP-bd_dom"/>
</dbReference>
<gene>
    <name evidence="2" type="ORF">ACFSF0_18810</name>
</gene>
<dbReference type="Proteomes" id="UP001597304">
    <property type="component" value="Unassembled WGS sequence"/>
</dbReference>
<dbReference type="Pfam" id="PF00027">
    <property type="entry name" value="cNMP_binding"/>
    <property type="match status" value="1"/>
</dbReference>
<dbReference type="SMART" id="SM00100">
    <property type="entry name" value="cNMP"/>
    <property type="match status" value="1"/>
</dbReference>
<name>A0ABW4KYS2_9BURK</name>
<proteinExistence type="predicted"/>
<protein>
    <submittedName>
        <fullName evidence="2">Cyclic nucleotide-binding domain-containing protein</fullName>
    </submittedName>
</protein>
<dbReference type="SUPFAM" id="SSF51206">
    <property type="entry name" value="cAMP-binding domain-like"/>
    <property type="match status" value="1"/>
</dbReference>
<reference evidence="3" key="1">
    <citation type="journal article" date="2019" name="Int. J. Syst. Evol. Microbiol.">
        <title>The Global Catalogue of Microorganisms (GCM) 10K type strain sequencing project: providing services to taxonomists for standard genome sequencing and annotation.</title>
        <authorList>
            <consortium name="The Broad Institute Genomics Platform"/>
            <consortium name="The Broad Institute Genome Sequencing Center for Infectious Disease"/>
            <person name="Wu L."/>
            <person name="Ma J."/>
        </authorList>
    </citation>
    <scope>NUCLEOTIDE SEQUENCE [LARGE SCALE GENOMIC DNA]</scope>
    <source>
        <strain evidence="3">LMG 29247</strain>
    </source>
</reference>
<dbReference type="PROSITE" id="PS50042">
    <property type="entry name" value="CNMP_BINDING_3"/>
    <property type="match status" value="1"/>
</dbReference>
<dbReference type="InterPro" id="IPR050397">
    <property type="entry name" value="Env_Response_Regulators"/>
</dbReference>
<accession>A0ABW4KYS2</accession>
<evidence type="ECO:0000259" key="1">
    <source>
        <dbReference type="PROSITE" id="PS50042"/>
    </source>
</evidence>
<comment type="caution">
    <text evidence="2">The sequence shown here is derived from an EMBL/GenBank/DDBJ whole genome shotgun (WGS) entry which is preliminary data.</text>
</comment>
<feature type="domain" description="Cyclic nucleotide-binding" evidence="1">
    <location>
        <begin position="25"/>
        <end position="148"/>
    </location>
</feature>
<keyword evidence="3" id="KW-1185">Reference proteome</keyword>
<dbReference type="PANTHER" id="PTHR24567">
    <property type="entry name" value="CRP FAMILY TRANSCRIPTIONAL REGULATORY PROTEIN"/>
    <property type="match status" value="1"/>
</dbReference>
<dbReference type="CDD" id="cd00038">
    <property type="entry name" value="CAP_ED"/>
    <property type="match status" value="1"/>
</dbReference>
<dbReference type="InterPro" id="IPR014710">
    <property type="entry name" value="RmlC-like_jellyroll"/>
</dbReference>
<dbReference type="Gene3D" id="2.60.120.10">
    <property type="entry name" value="Jelly Rolls"/>
    <property type="match status" value="1"/>
</dbReference>
<dbReference type="PANTHER" id="PTHR24567:SF68">
    <property type="entry name" value="DNA-BINDING TRANSCRIPTIONAL DUAL REGULATOR CRP"/>
    <property type="match status" value="1"/>
</dbReference>
<sequence>MFLGKSRATAHVQTKAAALLVTEGALVELSANDARIIVGYMRPSRVEAGSVVIREGETLRNDFMALVLDGEVTIENSVSAAHESMVVSVLGPGSLIGDMGIIDGSPRSATCIAATDLALAVLTRDAMTRLLEDQPSVAARLLMAMSKRIADHLRETNRKLMTFAQVSKALQQELDAAHGVNKRLLDQISALEKNAAH</sequence>
<dbReference type="RefSeq" id="WP_147913630.1">
    <property type="nucleotide sequence ID" value="NZ_JBHUEJ010000045.1"/>
</dbReference>
<evidence type="ECO:0000313" key="2">
    <source>
        <dbReference type="EMBL" id="MFD1712653.1"/>
    </source>
</evidence>
<dbReference type="EMBL" id="JBHUEJ010000045">
    <property type="protein sequence ID" value="MFD1712653.1"/>
    <property type="molecule type" value="Genomic_DNA"/>
</dbReference>
<organism evidence="2 3">
    <name type="scientific">Ottowia flava</name>
    <dbReference type="NCBI Taxonomy" id="2675430"/>
    <lineage>
        <taxon>Bacteria</taxon>
        <taxon>Pseudomonadati</taxon>
        <taxon>Pseudomonadota</taxon>
        <taxon>Betaproteobacteria</taxon>
        <taxon>Burkholderiales</taxon>
        <taxon>Comamonadaceae</taxon>
        <taxon>Ottowia</taxon>
    </lineage>
</organism>
<evidence type="ECO:0000313" key="3">
    <source>
        <dbReference type="Proteomes" id="UP001597304"/>
    </source>
</evidence>